<reference evidence="5" key="1">
    <citation type="submission" date="2023-06" db="EMBL/GenBank/DDBJ databases">
        <title>Genomic of Agaribacillus aureum.</title>
        <authorList>
            <person name="Wang G."/>
        </authorList>
    </citation>
    <scope>NUCLEOTIDE SEQUENCE</scope>
    <source>
        <strain evidence="5">BMA12</strain>
    </source>
</reference>
<evidence type="ECO:0000256" key="4">
    <source>
        <dbReference type="SAM" id="SignalP"/>
    </source>
</evidence>
<organism evidence="5 6">
    <name type="scientific">Agaribacillus aureus</name>
    <dbReference type="NCBI Taxonomy" id="3051825"/>
    <lineage>
        <taxon>Bacteria</taxon>
        <taxon>Pseudomonadati</taxon>
        <taxon>Bacteroidota</taxon>
        <taxon>Cytophagia</taxon>
        <taxon>Cytophagales</taxon>
        <taxon>Splendidivirgaceae</taxon>
        <taxon>Agaribacillus</taxon>
    </lineage>
</organism>
<evidence type="ECO:0000256" key="3">
    <source>
        <dbReference type="SAM" id="Coils"/>
    </source>
</evidence>
<feature type="chain" id="PRO_5046313279" evidence="4">
    <location>
        <begin position="22"/>
        <end position="178"/>
    </location>
</feature>
<dbReference type="RefSeq" id="WP_346761084.1">
    <property type="nucleotide sequence ID" value="NZ_JAUJEB010000007.1"/>
</dbReference>
<dbReference type="SMART" id="SM00935">
    <property type="entry name" value="OmpH"/>
    <property type="match status" value="1"/>
</dbReference>
<dbReference type="EMBL" id="JAUJEB010000007">
    <property type="protein sequence ID" value="MDN5215746.1"/>
    <property type="molecule type" value="Genomic_DNA"/>
</dbReference>
<feature type="coiled-coil region" evidence="3">
    <location>
        <begin position="42"/>
        <end position="113"/>
    </location>
</feature>
<gene>
    <name evidence="5" type="ORF">QQ020_26950</name>
</gene>
<comment type="caution">
    <text evidence="5">The sequence shown here is derived from an EMBL/GenBank/DDBJ whole genome shotgun (WGS) entry which is preliminary data.</text>
</comment>
<evidence type="ECO:0000313" key="6">
    <source>
        <dbReference type="Proteomes" id="UP001172083"/>
    </source>
</evidence>
<name>A0ABT8LEV2_9BACT</name>
<dbReference type="SUPFAM" id="SSF111384">
    <property type="entry name" value="OmpH-like"/>
    <property type="match status" value="1"/>
</dbReference>
<dbReference type="Pfam" id="PF03938">
    <property type="entry name" value="OmpH"/>
    <property type="match status" value="1"/>
</dbReference>
<dbReference type="Gene3D" id="3.30.910.20">
    <property type="entry name" value="Skp domain"/>
    <property type="match status" value="1"/>
</dbReference>
<feature type="signal peptide" evidence="4">
    <location>
        <begin position="1"/>
        <end position="21"/>
    </location>
</feature>
<proteinExistence type="inferred from homology"/>
<dbReference type="InterPro" id="IPR005632">
    <property type="entry name" value="Chaperone_Skp"/>
</dbReference>
<dbReference type="PANTHER" id="PTHR35089:SF1">
    <property type="entry name" value="CHAPERONE PROTEIN SKP"/>
    <property type="match status" value="1"/>
</dbReference>
<evidence type="ECO:0000256" key="2">
    <source>
        <dbReference type="ARBA" id="ARBA00022729"/>
    </source>
</evidence>
<comment type="similarity">
    <text evidence="1">Belongs to the Skp family.</text>
</comment>
<accession>A0ABT8LEV2</accession>
<sequence>MMKKLIIALFVFFMFNYTAQAQDQLKIGYTNVEYILSLLPEAKSIQKDLEDYQTQLRNQIQSKVEEFQKRASAYQQNGANMTDVARQAEERELQSMQTNITQFQQEAEQSMQKKQVELLKPAYEKIEKAIKDVRKEAGYTHVFSSDVGGAAILLDAREEDNISNLVLKKLGITPPAGN</sequence>
<keyword evidence="6" id="KW-1185">Reference proteome</keyword>
<dbReference type="Proteomes" id="UP001172083">
    <property type="component" value="Unassembled WGS sequence"/>
</dbReference>
<dbReference type="InterPro" id="IPR024930">
    <property type="entry name" value="Skp_dom_sf"/>
</dbReference>
<evidence type="ECO:0000256" key="1">
    <source>
        <dbReference type="ARBA" id="ARBA00009091"/>
    </source>
</evidence>
<dbReference type="PANTHER" id="PTHR35089">
    <property type="entry name" value="CHAPERONE PROTEIN SKP"/>
    <property type="match status" value="1"/>
</dbReference>
<protein>
    <submittedName>
        <fullName evidence="5">OmpH family outer membrane protein</fullName>
    </submittedName>
</protein>
<keyword evidence="2 4" id="KW-0732">Signal</keyword>
<keyword evidence="3" id="KW-0175">Coiled coil</keyword>
<evidence type="ECO:0000313" key="5">
    <source>
        <dbReference type="EMBL" id="MDN5215746.1"/>
    </source>
</evidence>